<dbReference type="Gene3D" id="1.10.3860.10">
    <property type="entry name" value="Sodium:dicarboxylate symporter"/>
    <property type="match status" value="1"/>
</dbReference>
<gene>
    <name evidence="11" type="ORF">HMPREF9372_1585</name>
</gene>
<dbReference type="OrthoDB" id="7778689at2"/>
<comment type="subcellular location">
    <subcellularLocation>
        <location evidence="1">Membrane</location>
        <topology evidence="1">Multi-pass membrane protein</topology>
    </subcellularLocation>
</comment>
<comment type="similarity">
    <text evidence="2">Belongs to the dicarboxylate/amino acid:cation symporter (DAACS) (TC 2.A.23) family.</text>
</comment>
<dbReference type="RefSeq" id="WP_009766452.1">
    <property type="nucleotide sequence ID" value="NZ_GL982997.1"/>
</dbReference>
<dbReference type="InterPro" id="IPR001991">
    <property type="entry name" value="Na-dicarboxylate_symporter"/>
</dbReference>
<keyword evidence="4" id="KW-0813">Transport</keyword>
<dbReference type="GO" id="GO:0015184">
    <property type="term" value="F:L-cystine transmembrane transporter activity"/>
    <property type="evidence" value="ECO:0007669"/>
    <property type="project" value="TreeGrafter"/>
</dbReference>
<dbReference type="Pfam" id="PF00375">
    <property type="entry name" value="SDF"/>
    <property type="match status" value="1"/>
</dbReference>
<proteinExistence type="inferred from homology"/>
<keyword evidence="8 10" id="KW-0472">Membrane</keyword>
<dbReference type="GO" id="GO:0015293">
    <property type="term" value="F:symporter activity"/>
    <property type="evidence" value="ECO:0007669"/>
    <property type="project" value="InterPro"/>
</dbReference>
<evidence type="ECO:0000256" key="3">
    <source>
        <dbReference type="ARBA" id="ARBA00022031"/>
    </source>
</evidence>
<dbReference type="AlphaFoldDB" id="F9DS05"/>
<keyword evidence="5 10" id="KW-0812">Transmembrane</keyword>
<organism evidence="11 12">
    <name type="scientific">Sporosarcina newyorkensis 2681</name>
    <dbReference type="NCBI Taxonomy" id="1027292"/>
    <lineage>
        <taxon>Bacteria</taxon>
        <taxon>Bacillati</taxon>
        <taxon>Bacillota</taxon>
        <taxon>Bacilli</taxon>
        <taxon>Bacillales</taxon>
        <taxon>Caryophanaceae</taxon>
        <taxon>Sporosarcina</taxon>
    </lineage>
</organism>
<dbReference type="PANTHER" id="PTHR42865:SF5">
    <property type="entry name" value="L-CYSTINE TRANSPORTER TCYP"/>
    <property type="match status" value="1"/>
</dbReference>
<feature type="transmembrane region" description="Helical" evidence="10">
    <location>
        <begin position="6"/>
        <end position="22"/>
    </location>
</feature>
<evidence type="ECO:0000256" key="4">
    <source>
        <dbReference type="ARBA" id="ARBA00022448"/>
    </source>
</evidence>
<evidence type="ECO:0000256" key="1">
    <source>
        <dbReference type="ARBA" id="ARBA00004141"/>
    </source>
</evidence>
<feature type="transmembrane region" description="Helical" evidence="10">
    <location>
        <begin position="186"/>
        <end position="204"/>
    </location>
</feature>
<dbReference type="Proteomes" id="UP000005316">
    <property type="component" value="Unassembled WGS sequence"/>
</dbReference>
<evidence type="ECO:0000256" key="9">
    <source>
        <dbReference type="ARBA" id="ARBA00031293"/>
    </source>
</evidence>
<dbReference type="EMBL" id="AFPZ01000044">
    <property type="protein sequence ID" value="EGQ26434.1"/>
    <property type="molecule type" value="Genomic_DNA"/>
</dbReference>
<sequence>MEAFHISLIIMIFVLLCAALFYMQKKFVSFSKRVMLALVVGIVYGLAIQFIYGQTSFIISESAEWINIVGNGFISLLRMLVIPLVFFAILSAFTKSKLANDFGKIGGLVNGMLAGTVAIAAAVGIFSAGIFGLEGMEITQGEAESVAIESHGQKLDDLNAMSVPEKVVSMLPMNIFYDLTEARSTSVISVVIFASILGMAFMGVKRKEPKQAEMFASIVEAIFTVVMRVVTLVLRLTPYGILALMTNKAATSDLVAFWNLGKFILASYFAIAVMFLIHLLLIRLVGLNPLTYIKKIMPVLVFAFSSRSSAGTLPINVSTQKKSLGVSEGIADISGAFGITIGQNGCAGIYPAMLAIMVAPTVGIDPFTPSFILMLLVTVVIGSFGIAGVGGGATFAGLIVLSTMNLPVAIVGLLISIEPLIDMARTALNVSGTMTTGVITSKITKQLDEEVYNSKEEKAVPEVV</sequence>
<dbReference type="HOGENOM" id="CLU_019375_0_1_9"/>
<feature type="transmembrane region" description="Helical" evidence="10">
    <location>
        <begin position="105"/>
        <end position="131"/>
    </location>
</feature>
<evidence type="ECO:0000256" key="10">
    <source>
        <dbReference type="SAM" id="Phobius"/>
    </source>
</evidence>
<dbReference type="PRINTS" id="PR00173">
    <property type="entry name" value="EDTRNSPORT"/>
</dbReference>
<feature type="transmembrane region" description="Helical" evidence="10">
    <location>
        <begin position="395"/>
        <end position="415"/>
    </location>
</feature>
<evidence type="ECO:0000313" key="11">
    <source>
        <dbReference type="EMBL" id="EGQ26434.1"/>
    </source>
</evidence>
<evidence type="ECO:0000256" key="2">
    <source>
        <dbReference type="ARBA" id="ARBA00006148"/>
    </source>
</evidence>
<feature type="transmembrane region" description="Helical" evidence="10">
    <location>
        <begin position="34"/>
        <end position="52"/>
    </location>
</feature>
<feature type="transmembrane region" description="Helical" evidence="10">
    <location>
        <begin position="371"/>
        <end position="389"/>
    </location>
</feature>
<evidence type="ECO:0000256" key="7">
    <source>
        <dbReference type="ARBA" id="ARBA00022989"/>
    </source>
</evidence>
<feature type="transmembrane region" description="Helical" evidence="10">
    <location>
        <begin position="265"/>
        <end position="284"/>
    </location>
</feature>
<dbReference type="InterPro" id="IPR036458">
    <property type="entry name" value="Na:dicarbo_symporter_sf"/>
</dbReference>
<keyword evidence="7 10" id="KW-1133">Transmembrane helix</keyword>
<feature type="transmembrane region" description="Helical" evidence="10">
    <location>
        <begin position="72"/>
        <end position="93"/>
    </location>
</feature>
<name>F9DS05_9BACL</name>
<accession>F9DS05</accession>
<evidence type="ECO:0000256" key="8">
    <source>
        <dbReference type="ARBA" id="ARBA00023136"/>
    </source>
</evidence>
<reference evidence="11 12" key="1">
    <citation type="submission" date="2011-04" db="EMBL/GenBank/DDBJ databases">
        <authorList>
            <person name="Muzny D."/>
            <person name="Qin X."/>
            <person name="Deng J."/>
            <person name="Jiang H."/>
            <person name="Liu Y."/>
            <person name="Qu J."/>
            <person name="Song X.-Z."/>
            <person name="Zhang L."/>
            <person name="Thornton R."/>
            <person name="Coyle M."/>
            <person name="Francisco L."/>
            <person name="Jackson L."/>
            <person name="Javaid M."/>
            <person name="Korchina V."/>
            <person name="Kovar C."/>
            <person name="Mata R."/>
            <person name="Mathew T."/>
            <person name="Ngo R."/>
            <person name="Nguyen L."/>
            <person name="Nguyen N."/>
            <person name="Okwuonu G."/>
            <person name="Ongeri F."/>
            <person name="Pham C."/>
            <person name="Simmons D."/>
            <person name="Wilczek-Boney K."/>
            <person name="Hale W."/>
            <person name="Jakkamsetti A."/>
            <person name="Pham P."/>
            <person name="Ruth R."/>
            <person name="San Lucas F."/>
            <person name="Warren J."/>
            <person name="Zhang J."/>
            <person name="Zhao Z."/>
            <person name="Zhou C."/>
            <person name="Zhu D."/>
            <person name="Lee S."/>
            <person name="Bess C."/>
            <person name="Blankenburg K."/>
            <person name="Forbes L."/>
            <person name="Fu Q."/>
            <person name="Gubbala S."/>
            <person name="Hirani K."/>
            <person name="Jayaseelan J.C."/>
            <person name="Lara F."/>
            <person name="Munidasa M."/>
            <person name="Palculict T."/>
            <person name="Patil S."/>
            <person name="Pu L.-L."/>
            <person name="Saada N."/>
            <person name="Tang L."/>
            <person name="Weissenberger G."/>
            <person name="Zhu Y."/>
            <person name="Hemphill L."/>
            <person name="Shang Y."/>
            <person name="Youmans B."/>
            <person name="Ayvaz T."/>
            <person name="Ross M."/>
            <person name="Santibanez J."/>
            <person name="Aqrawi P."/>
            <person name="Gross S."/>
            <person name="Joshi V."/>
            <person name="Fowler G."/>
            <person name="Nazareth L."/>
            <person name="Reid J."/>
            <person name="Worley K."/>
            <person name="Petrosino J."/>
            <person name="Highlander S."/>
            <person name="Gibbs R."/>
        </authorList>
    </citation>
    <scope>NUCLEOTIDE SEQUENCE [LARGE SCALE GENOMIC DNA]</scope>
    <source>
        <strain evidence="11 12">2681</strain>
    </source>
</reference>
<dbReference type="SUPFAM" id="SSF118215">
    <property type="entry name" value="Proton glutamate symport protein"/>
    <property type="match status" value="1"/>
</dbReference>
<protein>
    <recommendedName>
        <fullName evidence="3">L-cystine uptake protein TcyP</fullName>
    </recommendedName>
    <alternativeName>
        <fullName evidence="9">Transporter of cystine TcyP</fullName>
    </alternativeName>
</protein>
<dbReference type="GO" id="GO:0005886">
    <property type="term" value="C:plasma membrane"/>
    <property type="evidence" value="ECO:0007669"/>
    <property type="project" value="TreeGrafter"/>
</dbReference>
<comment type="caution">
    <text evidence="11">The sequence shown here is derived from an EMBL/GenBank/DDBJ whole genome shotgun (WGS) entry which is preliminary data.</text>
</comment>
<dbReference type="PANTHER" id="PTHR42865">
    <property type="entry name" value="PROTON/GLUTAMATE-ASPARTATE SYMPORTER"/>
    <property type="match status" value="1"/>
</dbReference>
<evidence type="ECO:0000256" key="5">
    <source>
        <dbReference type="ARBA" id="ARBA00022692"/>
    </source>
</evidence>
<dbReference type="eggNOG" id="COG1823">
    <property type="taxonomic scope" value="Bacteria"/>
</dbReference>
<evidence type="ECO:0000256" key="6">
    <source>
        <dbReference type="ARBA" id="ARBA00022970"/>
    </source>
</evidence>
<keyword evidence="6" id="KW-0029">Amino-acid transport</keyword>
<dbReference type="STRING" id="759851.SAMN04244570_2056"/>
<evidence type="ECO:0000313" key="12">
    <source>
        <dbReference type="Proteomes" id="UP000005316"/>
    </source>
</evidence>
<feature type="transmembrane region" description="Helical" evidence="10">
    <location>
        <begin position="225"/>
        <end position="245"/>
    </location>
</feature>